<evidence type="ECO:0000313" key="3">
    <source>
        <dbReference type="EMBL" id="CUS27859.1"/>
    </source>
</evidence>
<sequence length="89" mass="9879">MKETTVMHHYHHPHPNHRLLTVISAIVLLTIVHDVKGSGLFDDDITTRTTAPTTTSGSVSSFQVSWLALSSVFMIVLGLINSYTERSIF</sequence>
<dbReference type="EMBL" id="LN898195">
    <property type="protein sequence ID" value="CUS27859.1"/>
    <property type="molecule type" value="Genomic_DNA"/>
</dbReference>
<reference evidence="3" key="2">
    <citation type="journal article" date="2015" name="PLoS Negl. Trop. Dis.">
        <title>The Schistosome Esophagus Is a 'Hotspot' for Microexon and Lysosomal Hydrolase Gene Expression: Implications for Blood Processing.</title>
        <authorList>
            <person name="Wilson R.A."/>
            <person name="Li X.H."/>
            <person name="MacDonald S."/>
            <person name="Neves L.X."/>
            <person name="Vitoriano-Souza J."/>
            <person name="Leite L.C."/>
            <person name="Farias L.P."/>
            <person name="James S."/>
            <person name="Ashton P.D."/>
            <person name="DeMarco R."/>
            <person name="Castro Borges W."/>
        </authorList>
    </citation>
    <scope>NUCLEOTIDE SEQUENCE</scope>
    <source>
        <strain evidence="3">Puerto Rico</strain>
    </source>
</reference>
<keyword evidence="2" id="KW-0732">Signal</keyword>
<keyword evidence="1" id="KW-1133">Transmembrane helix</keyword>
<feature type="signal peptide" evidence="2">
    <location>
        <begin position="1"/>
        <end position="37"/>
    </location>
</feature>
<accession>A0A0U5KJ28</accession>
<gene>
    <name evidence="3" type="primary">MEG-32.2</name>
</gene>
<evidence type="ECO:0000256" key="1">
    <source>
        <dbReference type="SAM" id="Phobius"/>
    </source>
</evidence>
<evidence type="ECO:0000313" key="5">
    <source>
        <dbReference type="WBParaSite" id="Smp_123200.1"/>
    </source>
</evidence>
<protein>
    <submittedName>
        <fullName evidence="3 5">MEG-32.2 protein</fullName>
    </submittedName>
</protein>
<feature type="chain" id="PRO_5036002675" evidence="2">
    <location>
        <begin position="38"/>
        <end position="89"/>
    </location>
</feature>
<evidence type="ECO:0000256" key="2">
    <source>
        <dbReference type="SAM" id="SignalP"/>
    </source>
</evidence>
<reference evidence="5" key="3">
    <citation type="submission" date="2018-12" db="UniProtKB">
        <authorList>
            <consortium name="WormBaseParasite"/>
        </authorList>
    </citation>
    <scope>IDENTIFICATION</scope>
    <source>
        <strain evidence="5">Puerto Rican</strain>
    </source>
</reference>
<keyword evidence="1" id="KW-0472">Membrane</keyword>
<keyword evidence="4" id="KW-1185">Reference proteome</keyword>
<dbReference type="Proteomes" id="UP000008854">
    <property type="component" value="Unassembled WGS sequence"/>
</dbReference>
<feature type="transmembrane region" description="Helical" evidence="1">
    <location>
        <begin position="61"/>
        <end position="80"/>
    </location>
</feature>
<dbReference type="InParanoid" id="A0A0U5KJ28"/>
<keyword evidence="1" id="KW-0812">Transmembrane</keyword>
<name>A0A0U5KJ28_SCHMA</name>
<organism evidence="3">
    <name type="scientific">Schistosoma mansoni</name>
    <name type="common">Blood fluke</name>
    <dbReference type="NCBI Taxonomy" id="6183"/>
    <lineage>
        <taxon>Eukaryota</taxon>
        <taxon>Metazoa</taxon>
        <taxon>Spiralia</taxon>
        <taxon>Lophotrochozoa</taxon>
        <taxon>Platyhelminthes</taxon>
        <taxon>Trematoda</taxon>
        <taxon>Digenea</taxon>
        <taxon>Strigeidida</taxon>
        <taxon>Schistosomatoidea</taxon>
        <taxon>Schistosomatidae</taxon>
        <taxon>Schistosoma</taxon>
    </lineage>
</organism>
<dbReference type="WBParaSite" id="Smp_123200.1">
    <property type="protein sequence ID" value="Smp_123200.1"/>
    <property type="gene ID" value="Smp_123200"/>
</dbReference>
<dbReference type="AlphaFoldDB" id="A0A0U5KJ28"/>
<evidence type="ECO:0000313" key="4">
    <source>
        <dbReference type="Proteomes" id="UP000008854"/>
    </source>
</evidence>
<reference evidence="4" key="1">
    <citation type="journal article" date="2012" name="PLoS Negl. Trop. Dis.">
        <title>A systematically improved high quality genome and transcriptome of the human blood fluke Schistosoma mansoni.</title>
        <authorList>
            <person name="Protasio A.V."/>
            <person name="Tsai I.J."/>
            <person name="Babbage A."/>
            <person name="Nichol S."/>
            <person name="Hunt M."/>
            <person name="Aslett M.A."/>
            <person name="De Silva N."/>
            <person name="Velarde G.S."/>
            <person name="Anderson T.J."/>
            <person name="Clark R.C."/>
            <person name="Davidson C."/>
            <person name="Dillon G.P."/>
            <person name="Holroyd N.E."/>
            <person name="LoVerde P.T."/>
            <person name="Lloyd C."/>
            <person name="McQuillan J."/>
            <person name="Oliveira G."/>
            <person name="Otto T.D."/>
            <person name="Parker-Manuel S.J."/>
            <person name="Quail M.A."/>
            <person name="Wilson R.A."/>
            <person name="Zerlotini A."/>
            <person name="Dunne D.W."/>
            <person name="Berriman M."/>
        </authorList>
    </citation>
    <scope>NUCLEOTIDE SEQUENCE [LARGE SCALE GENOMIC DNA]</scope>
    <source>
        <strain evidence="4">Puerto Rican</strain>
    </source>
</reference>
<proteinExistence type="predicted"/>